<reference evidence="4 5" key="1">
    <citation type="submission" date="2018-12" db="EMBL/GenBank/DDBJ databases">
        <authorList>
            <person name="Yang E."/>
        </authorList>
    </citation>
    <scope>NUCLEOTIDE SEQUENCE [LARGE SCALE GENOMIC DNA]</scope>
    <source>
        <strain evidence="4 5">SOD</strain>
    </source>
</reference>
<dbReference type="InterPro" id="IPR058982">
    <property type="entry name" value="Beta-barrel_AprE"/>
</dbReference>
<dbReference type="RefSeq" id="WP_126077570.1">
    <property type="nucleotide sequence ID" value="NZ_CP051166.1"/>
</dbReference>
<evidence type="ECO:0000256" key="1">
    <source>
        <dbReference type="SAM" id="Coils"/>
    </source>
</evidence>
<feature type="coiled-coil region" evidence="1">
    <location>
        <begin position="148"/>
        <end position="227"/>
    </location>
</feature>
<name>A0A430HDE1_9BURK</name>
<dbReference type="AlphaFoldDB" id="A0A430HDE1"/>
<dbReference type="Pfam" id="PF26002">
    <property type="entry name" value="Beta-barrel_AprE"/>
    <property type="match status" value="1"/>
</dbReference>
<evidence type="ECO:0000259" key="3">
    <source>
        <dbReference type="Pfam" id="PF26002"/>
    </source>
</evidence>
<dbReference type="Proteomes" id="UP000278085">
    <property type="component" value="Unassembled WGS sequence"/>
</dbReference>
<keyword evidence="2" id="KW-0812">Transmembrane</keyword>
<dbReference type="PANTHER" id="PTHR30386:SF28">
    <property type="entry name" value="EXPORTED PROTEIN"/>
    <property type="match status" value="1"/>
</dbReference>
<keyword evidence="5" id="KW-1185">Reference proteome</keyword>
<feature type="domain" description="AprE-like beta-barrel" evidence="3">
    <location>
        <begin position="314"/>
        <end position="408"/>
    </location>
</feature>
<dbReference type="PRINTS" id="PR01490">
    <property type="entry name" value="RTXTOXIND"/>
</dbReference>
<proteinExistence type="predicted"/>
<evidence type="ECO:0000313" key="4">
    <source>
        <dbReference type="EMBL" id="RSZ55520.1"/>
    </source>
</evidence>
<dbReference type="InterPro" id="IPR050739">
    <property type="entry name" value="MFP"/>
</dbReference>
<dbReference type="Gene3D" id="2.40.30.170">
    <property type="match status" value="1"/>
</dbReference>
<accession>A0A430HDE1</accession>
<dbReference type="EMBL" id="RXLQ01000025">
    <property type="protein sequence ID" value="RSZ55520.1"/>
    <property type="molecule type" value="Genomic_DNA"/>
</dbReference>
<dbReference type="PANTHER" id="PTHR30386">
    <property type="entry name" value="MEMBRANE FUSION SUBUNIT OF EMRAB-TOLC MULTIDRUG EFFLUX PUMP"/>
    <property type="match status" value="1"/>
</dbReference>
<dbReference type="OrthoDB" id="9775513at2"/>
<keyword evidence="2" id="KW-1133">Transmembrane helix</keyword>
<sequence>MSKTPSPDSAAAPAARPLFRLQALEHAGARQYGKVILARAPGQRALTLLFAGIALAIVAFFLSFSTTRKAQSQGLLLPTGGVIRVIPGRVGTIVERRVRDGQAVAAGEVLFVLSGKRTSAAAGSTEQTVAALLHQRRESYRGELDQVIEQAAQRATAARRRVDDIGAELARVAEQIALQEDRLALAREAFGRFEGLARTSYISPSQLSDKRAELLEQRQRLAELVRLRTVTERAAGEARAQLREIGPQAQRERAALERSMRALDQDLAENQAQSDIVLRAPIDGVVTAVAGDIGQSVTPDATLAAVLPASAQLEAEIYVPSRLIGFIQPGMAVALRYQAFPYQKFGQHPARVREVAHTSSRPADTALAAAGAAEPMYRLRLTLERQSVSAYGKAVPLKSGMLVDASIALDRRRLHEWVLEPLYTISGR</sequence>
<evidence type="ECO:0000313" key="5">
    <source>
        <dbReference type="Proteomes" id="UP000278085"/>
    </source>
</evidence>
<keyword evidence="2" id="KW-0472">Membrane</keyword>
<gene>
    <name evidence="4" type="ORF">EJB06_29360</name>
</gene>
<comment type="caution">
    <text evidence="4">The sequence shown here is derived from an EMBL/GenBank/DDBJ whole genome shotgun (WGS) entry which is preliminary data.</text>
</comment>
<feature type="transmembrane region" description="Helical" evidence="2">
    <location>
        <begin position="45"/>
        <end position="64"/>
    </location>
</feature>
<protein>
    <submittedName>
        <fullName evidence="4">HlyD family efflux transporter periplasmic adaptor subunit</fullName>
    </submittedName>
</protein>
<evidence type="ECO:0000256" key="2">
    <source>
        <dbReference type="SAM" id="Phobius"/>
    </source>
</evidence>
<keyword evidence="1" id="KW-0175">Coiled coil</keyword>
<organism evidence="4 5">
    <name type="scientific">Massilia atriviolacea</name>
    <dbReference type="NCBI Taxonomy" id="2495579"/>
    <lineage>
        <taxon>Bacteria</taxon>
        <taxon>Pseudomonadati</taxon>
        <taxon>Pseudomonadota</taxon>
        <taxon>Betaproteobacteria</taxon>
        <taxon>Burkholderiales</taxon>
        <taxon>Oxalobacteraceae</taxon>
        <taxon>Telluria group</taxon>
        <taxon>Massilia</taxon>
    </lineage>
</organism>